<dbReference type="Gene3D" id="1.20.1200.10">
    <property type="entry name" value="Cobalamin adenosyltransferase-like"/>
    <property type="match status" value="1"/>
</dbReference>
<keyword evidence="3 6" id="KW-0808">Transferase</keyword>
<dbReference type="SUPFAM" id="SSF89028">
    <property type="entry name" value="Cobalamin adenosyltransferase-like"/>
    <property type="match status" value="1"/>
</dbReference>
<accession>A0A1K1LR87</accession>
<dbReference type="Proteomes" id="UP000182248">
    <property type="component" value="Unassembled WGS sequence"/>
</dbReference>
<comment type="similarity">
    <text evidence="1 6">Belongs to the Cob(I)alamin adenosyltransferase family.</text>
</comment>
<reference evidence="8 9" key="1">
    <citation type="submission" date="2016-11" db="EMBL/GenBank/DDBJ databases">
        <authorList>
            <person name="Jaros S."/>
            <person name="Januszkiewicz K."/>
            <person name="Wedrychowicz H."/>
        </authorList>
    </citation>
    <scope>NUCLEOTIDE SEQUENCE [LARGE SCALE GENOMIC DNA]</scope>
    <source>
        <strain evidence="8 9">CGMCC 1.12145</strain>
    </source>
</reference>
<dbReference type="NCBIfam" id="TIGR00636">
    <property type="entry name" value="PduO_Nterm"/>
    <property type="match status" value="1"/>
</dbReference>
<dbReference type="InterPro" id="IPR036451">
    <property type="entry name" value="CblAdoTrfase-like_sf"/>
</dbReference>
<evidence type="ECO:0000259" key="7">
    <source>
        <dbReference type="Pfam" id="PF01923"/>
    </source>
</evidence>
<evidence type="ECO:0000313" key="8">
    <source>
        <dbReference type="EMBL" id="SFW13371.1"/>
    </source>
</evidence>
<evidence type="ECO:0000256" key="4">
    <source>
        <dbReference type="ARBA" id="ARBA00022741"/>
    </source>
</evidence>
<keyword evidence="5 6" id="KW-0067">ATP-binding</keyword>
<dbReference type="PANTHER" id="PTHR12213">
    <property type="entry name" value="CORRINOID ADENOSYLTRANSFERASE"/>
    <property type="match status" value="1"/>
</dbReference>
<gene>
    <name evidence="8" type="ORF">SAMN02927921_00190</name>
</gene>
<evidence type="ECO:0000256" key="2">
    <source>
        <dbReference type="ARBA" id="ARBA00011233"/>
    </source>
</evidence>
<dbReference type="FunFam" id="1.20.1200.10:FF:000001">
    <property type="entry name" value="Cob(I)yrinic acid a,c-diamide adenosyltransferase"/>
    <property type="match status" value="1"/>
</dbReference>
<organism evidence="8 9">
    <name type="scientific">Sinomicrobium oceani</name>
    <dbReference type="NCBI Taxonomy" id="1150368"/>
    <lineage>
        <taxon>Bacteria</taxon>
        <taxon>Pseudomonadati</taxon>
        <taxon>Bacteroidota</taxon>
        <taxon>Flavobacteriia</taxon>
        <taxon>Flavobacteriales</taxon>
        <taxon>Flavobacteriaceae</taxon>
        <taxon>Sinomicrobium</taxon>
    </lineage>
</organism>
<keyword evidence="9" id="KW-1185">Reference proteome</keyword>
<dbReference type="STRING" id="1150368.SAMN02927921_00190"/>
<feature type="domain" description="Cobalamin adenosyltransferase-like" evidence="7">
    <location>
        <begin position="3"/>
        <end position="172"/>
    </location>
</feature>
<dbReference type="RefSeq" id="WP_072315424.1">
    <property type="nucleotide sequence ID" value="NZ_FPJE01000001.1"/>
</dbReference>
<keyword evidence="6" id="KW-0169">Cobalamin biosynthesis</keyword>
<sequence length="192" mass="21982">MKIYTKTGDRGTTALFGGTRVPKHHIRIETYGTVDELNSWIGLLRDQETGNQRETLLYIQDRLFTLGAVLATDPEKAVLKNGKQRLDIPRISEKDCTALEEEIDRMNEDLPPMTHFVLPGGHTTVSYCHIARCVCRRAERLATHLHDMEPFDNVILSYLNRLSDYLFVLARKLSHSLKADEIKWVPARGDQH</sequence>
<dbReference type="EC" id="2.5.1.17" evidence="6"/>
<dbReference type="InterPro" id="IPR016030">
    <property type="entry name" value="CblAdoTrfase-like"/>
</dbReference>
<evidence type="ECO:0000256" key="6">
    <source>
        <dbReference type="RuleBase" id="RU366026"/>
    </source>
</evidence>
<dbReference type="EMBL" id="FPJE01000001">
    <property type="protein sequence ID" value="SFW13371.1"/>
    <property type="molecule type" value="Genomic_DNA"/>
</dbReference>
<name>A0A1K1LR87_9FLAO</name>
<comment type="subunit">
    <text evidence="2">Homotrimer.</text>
</comment>
<evidence type="ECO:0000313" key="9">
    <source>
        <dbReference type="Proteomes" id="UP000182248"/>
    </source>
</evidence>
<protein>
    <recommendedName>
        <fullName evidence="6">Corrinoid adenosyltransferase</fullName>
        <ecNumber evidence="6">2.5.1.17</ecNumber>
    </recommendedName>
    <alternativeName>
        <fullName evidence="6">Cob(II)alamin adenosyltransferase</fullName>
    </alternativeName>
    <alternativeName>
        <fullName evidence="6">Cob(II)yrinic acid a,c-diamide adenosyltransferase</fullName>
    </alternativeName>
    <alternativeName>
        <fullName evidence="6">Cobinamide/cobalamin adenosyltransferase</fullName>
    </alternativeName>
</protein>
<dbReference type="PANTHER" id="PTHR12213:SF0">
    <property type="entry name" value="CORRINOID ADENOSYLTRANSFERASE MMAB"/>
    <property type="match status" value="1"/>
</dbReference>
<keyword evidence="4 6" id="KW-0547">Nucleotide-binding</keyword>
<comment type="catalytic activity">
    <reaction evidence="6">
        <text>2 cob(II)yrinate a,c diamide + reduced [electron-transfer flavoprotein] + 2 ATP = 2 adenosylcob(III)yrinate a,c-diamide + 2 triphosphate + oxidized [electron-transfer flavoprotein] + 3 H(+)</text>
        <dbReference type="Rhea" id="RHEA:11528"/>
        <dbReference type="Rhea" id="RHEA-COMP:10685"/>
        <dbReference type="Rhea" id="RHEA-COMP:10686"/>
        <dbReference type="ChEBI" id="CHEBI:15378"/>
        <dbReference type="ChEBI" id="CHEBI:18036"/>
        <dbReference type="ChEBI" id="CHEBI:30616"/>
        <dbReference type="ChEBI" id="CHEBI:57692"/>
        <dbReference type="ChEBI" id="CHEBI:58307"/>
        <dbReference type="ChEBI" id="CHEBI:58503"/>
        <dbReference type="ChEBI" id="CHEBI:58537"/>
        <dbReference type="EC" id="2.5.1.17"/>
    </reaction>
</comment>
<comment type="catalytic activity">
    <reaction evidence="6">
        <text>2 cob(II)alamin + reduced [electron-transfer flavoprotein] + 2 ATP = 2 adenosylcob(III)alamin + 2 triphosphate + oxidized [electron-transfer flavoprotein] + 3 H(+)</text>
        <dbReference type="Rhea" id="RHEA:28671"/>
        <dbReference type="Rhea" id="RHEA-COMP:10685"/>
        <dbReference type="Rhea" id="RHEA-COMP:10686"/>
        <dbReference type="ChEBI" id="CHEBI:15378"/>
        <dbReference type="ChEBI" id="CHEBI:16304"/>
        <dbReference type="ChEBI" id="CHEBI:18036"/>
        <dbReference type="ChEBI" id="CHEBI:18408"/>
        <dbReference type="ChEBI" id="CHEBI:30616"/>
        <dbReference type="ChEBI" id="CHEBI:57692"/>
        <dbReference type="ChEBI" id="CHEBI:58307"/>
        <dbReference type="EC" id="2.5.1.17"/>
    </reaction>
</comment>
<evidence type="ECO:0000256" key="1">
    <source>
        <dbReference type="ARBA" id="ARBA00007487"/>
    </source>
</evidence>
<dbReference type="Pfam" id="PF01923">
    <property type="entry name" value="Cob_adeno_trans"/>
    <property type="match status" value="1"/>
</dbReference>
<dbReference type="GO" id="GO:0005524">
    <property type="term" value="F:ATP binding"/>
    <property type="evidence" value="ECO:0007669"/>
    <property type="project" value="UniProtKB-UniRule"/>
</dbReference>
<dbReference type="OrthoDB" id="9778896at2"/>
<proteinExistence type="inferred from homology"/>
<evidence type="ECO:0000256" key="5">
    <source>
        <dbReference type="ARBA" id="ARBA00022840"/>
    </source>
</evidence>
<dbReference type="InterPro" id="IPR029499">
    <property type="entry name" value="PduO-typ"/>
</dbReference>
<dbReference type="GO" id="GO:0009236">
    <property type="term" value="P:cobalamin biosynthetic process"/>
    <property type="evidence" value="ECO:0007669"/>
    <property type="project" value="UniProtKB-UniRule"/>
</dbReference>
<dbReference type="UniPathway" id="UPA00148">
    <property type="reaction ID" value="UER00233"/>
</dbReference>
<dbReference type="GO" id="GO:0008817">
    <property type="term" value="F:corrinoid adenosyltransferase activity"/>
    <property type="evidence" value="ECO:0007669"/>
    <property type="project" value="UniProtKB-UniRule"/>
</dbReference>
<evidence type="ECO:0000256" key="3">
    <source>
        <dbReference type="ARBA" id="ARBA00022679"/>
    </source>
</evidence>
<dbReference type="AlphaFoldDB" id="A0A1K1LR87"/>
<comment type="pathway">
    <text evidence="6">Cofactor biosynthesis; adenosylcobalamin biosynthesis; adenosylcobalamin from cob(II)yrinate a,c-diamide: step 2/7.</text>
</comment>